<proteinExistence type="inferred from homology"/>
<dbReference type="PANTHER" id="PTHR30012:SF0">
    <property type="entry name" value="TYPE II SECRETION SYSTEM PROTEIN F-RELATED"/>
    <property type="match status" value="1"/>
</dbReference>
<feature type="transmembrane region" description="Helical" evidence="8">
    <location>
        <begin position="170"/>
        <end position="192"/>
    </location>
</feature>
<accession>A0A1F5G9V8</accession>
<keyword evidence="7 8" id="KW-0472">Membrane</keyword>
<dbReference type="FunFam" id="1.20.81.30:FF:000001">
    <property type="entry name" value="Type II secretion system protein F"/>
    <property type="match status" value="2"/>
</dbReference>
<keyword evidence="6 8" id="KW-1133">Transmembrane helix</keyword>
<evidence type="ECO:0000256" key="5">
    <source>
        <dbReference type="ARBA" id="ARBA00022692"/>
    </source>
</evidence>
<feature type="transmembrane region" description="Helical" evidence="8">
    <location>
        <begin position="376"/>
        <end position="397"/>
    </location>
</feature>
<name>A0A1F5G9V8_9BACT</name>
<feature type="transmembrane region" description="Helical" evidence="8">
    <location>
        <begin position="222"/>
        <end position="241"/>
    </location>
</feature>
<evidence type="ECO:0000256" key="1">
    <source>
        <dbReference type="ARBA" id="ARBA00004429"/>
    </source>
</evidence>
<dbReference type="Proteomes" id="UP000178577">
    <property type="component" value="Unassembled WGS sequence"/>
</dbReference>
<keyword evidence="3" id="KW-1003">Cell membrane</keyword>
<gene>
    <name evidence="10" type="ORF">A2693_00345</name>
</gene>
<evidence type="ECO:0000256" key="4">
    <source>
        <dbReference type="ARBA" id="ARBA00022519"/>
    </source>
</evidence>
<reference evidence="10 11" key="1">
    <citation type="journal article" date="2016" name="Nat. Commun.">
        <title>Thousands of microbial genomes shed light on interconnected biogeochemical processes in an aquifer system.</title>
        <authorList>
            <person name="Anantharaman K."/>
            <person name="Brown C.T."/>
            <person name="Hug L.A."/>
            <person name="Sharon I."/>
            <person name="Castelle C.J."/>
            <person name="Probst A.J."/>
            <person name="Thomas B.C."/>
            <person name="Singh A."/>
            <person name="Wilkins M.J."/>
            <person name="Karaoz U."/>
            <person name="Brodie E.L."/>
            <person name="Williams K.H."/>
            <person name="Hubbard S.S."/>
            <person name="Banfield J.F."/>
        </authorList>
    </citation>
    <scope>NUCLEOTIDE SEQUENCE [LARGE SCALE GENOMIC DNA]</scope>
</reference>
<evidence type="ECO:0000313" key="11">
    <source>
        <dbReference type="Proteomes" id="UP000178577"/>
    </source>
</evidence>
<evidence type="ECO:0000256" key="6">
    <source>
        <dbReference type="ARBA" id="ARBA00022989"/>
    </source>
</evidence>
<dbReference type="EMBL" id="MFAY01000030">
    <property type="protein sequence ID" value="OGD88673.1"/>
    <property type="molecule type" value="Genomic_DNA"/>
</dbReference>
<evidence type="ECO:0000256" key="3">
    <source>
        <dbReference type="ARBA" id="ARBA00022475"/>
    </source>
</evidence>
<comment type="caution">
    <text evidence="10">The sequence shown here is derived from an EMBL/GenBank/DDBJ whole genome shotgun (WGS) entry which is preliminary data.</text>
</comment>
<keyword evidence="5 8" id="KW-0812">Transmembrane</keyword>
<dbReference type="GO" id="GO:0005886">
    <property type="term" value="C:plasma membrane"/>
    <property type="evidence" value="ECO:0007669"/>
    <property type="project" value="UniProtKB-SubCell"/>
</dbReference>
<dbReference type="PRINTS" id="PR00812">
    <property type="entry name" value="BCTERIALGSPF"/>
</dbReference>
<dbReference type="GO" id="GO:0015628">
    <property type="term" value="P:protein secretion by the type II secretion system"/>
    <property type="evidence" value="ECO:0007669"/>
    <property type="project" value="TreeGrafter"/>
</dbReference>
<sequence length="403" mass="44391">MSLYKFAARDISGKRFEGEVEAFDEKTLVLTLQKEGLVPTEIKKRESLALPFIKALPKLGGSSENEVVNFTRQLSTMIASGLPLADALVILEKQSKSQEFANVLAAVVADIEGGLSLSQSLSKHSKVFDVIYIKLVEAGETGGVLDKILNKLAETLEKEREFKSKTKGAFIYPAIVVIVMIMVISVMMVFVIPKLTSLYTEINAPLPLPTRVLIFVSDFMRGFWWLLIMLLSAAIYGFRVFSRTEKGSKLISRLVLRLPIWGKIRKTLILAQFTRTFGLLIGAGIPIITALKVVSDLLASPTYKEGIDYAITKVERGSSLYQPLATNPAFPPIIAQMVRVGEETGKMDEVLGRLSLYFEADAEHLVRNLTTALEPIILVVLGLGVGILVLSVILPIYNLTAQF</sequence>
<dbReference type="Pfam" id="PF00482">
    <property type="entry name" value="T2SSF"/>
    <property type="match status" value="2"/>
</dbReference>
<evidence type="ECO:0000259" key="9">
    <source>
        <dbReference type="Pfam" id="PF00482"/>
    </source>
</evidence>
<evidence type="ECO:0000256" key="7">
    <source>
        <dbReference type="ARBA" id="ARBA00023136"/>
    </source>
</evidence>
<dbReference type="Gene3D" id="1.20.81.30">
    <property type="entry name" value="Type II secretion system (T2SS), domain F"/>
    <property type="match status" value="2"/>
</dbReference>
<comment type="subcellular location">
    <subcellularLocation>
        <location evidence="1">Cell inner membrane</location>
        <topology evidence="1">Multi-pass membrane protein</topology>
    </subcellularLocation>
</comment>
<comment type="similarity">
    <text evidence="2">Belongs to the GSP F family.</text>
</comment>
<dbReference type="AlphaFoldDB" id="A0A1F5G9V8"/>
<evidence type="ECO:0000256" key="2">
    <source>
        <dbReference type="ARBA" id="ARBA00005745"/>
    </source>
</evidence>
<evidence type="ECO:0000256" key="8">
    <source>
        <dbReference type="SAM" id="Phobius"/>
    </source>
</evidence>
<protein>
    <recommendedName>
        <fullName evidence="9">Type II secretion system protein GspF domain-containing protein</fullName>
    </recommendedName>
</protein>
<feature type="transmembrane region" description="Helical" evidence="8">
    <location>
        <begin position="273"/>
        <end position="294"/>
    </location>
</feature>
<keyword evidence="4" id="KW-0997">Cell inner membrane</keyword>
<dbReference type="InterPro" id="IPR042094">
    <property type="entry name" value="T2SS_GspF_sf"/>
</dbReference>
<evidence type="ECO:0000313" key="10">
    <source>
        <dbReference type="EMBL" id="OGD88673.1"/>
    </source>
</evidence>
<feature type="domain" description="Type II secretion system protein GspF" evidence="9">
    <location>
        <begin position="70"/>
        <end position="193"/>
    </location>
</feature>
<dbReference type="InterPro" id="IPR018076">
    <property type="entry name" value="T2SS_GspF_dom"/>
</dbReference>
<organism evidence="10 11">
    <name type="scientific">Candidatus Curtissbacteria bacterium RIFCSPHIGHO2_01_FULL_40_12</name>
    <dbReference type="NCBI Taxonomy" id="1797710"/>
    <lineage>
        <taxon>Bacteria</taxon>
        <taxon>Candidatus Curtissiibacteriota</taxon>
    </lineage>
</organism>
<dbReference type="PANTHER" id="PTHR30012">
    <property type="entry name" value="GENERAL SECRETION PATHWAY PROTEIN"/>
    <property type="match status" value="1"/>
</dbReference>
<feature type="domain" description="Type II secretion system protein GspF" evidence="9">
    <location>
        <begin position="273"/>
        <end position="395"/>
    </location>
</feature>
<dbReference type="InterPro" id="IPR003004">
    <property type="entry name" value="GspF/PilC"/>
</dbReference>